<dbReference type="AlphaFoldDB" id="A0A162C453"/>
<dbReference type="EMBL" id="LRGB01008761">
    <property type="protein sequence ID" value="KZS00731.1"/>
    <property type="molecule type" value="Genomic_DNA"/>
</dbReference>
<feature type="non-terminal residue" evidence="2">
    <location>
        <position position="1"/>
    </location>
</feature>
<name>A0A162C453_9CRUS</name>
<keyword evidence="1" id="KW-1133">Transmembrane helix</keyword>
<organism evidence="2 3">
    <name type="scientific">Daphnia magna</name>
    <dbReference type="NCBI Taxonomy" id="35525"/>
    <lineage>
        <taxon>Eukaryota</taxon>
        <taxon>Metazoa</taxon>
        <taxon>Ecdysozoa</taxon>
        <taxon>Arthropoda</taxon>
        <taxon>Crustacea</taxon>
        <taxon>Branchiopoda</taxon>
        <taxon>Diplostraca</taxon>
        <taxon>Cladocera</taxon>
        <taxon>Anomopoda</taxon>
        <taxon>Daphniidae</taxon>
        <taxon>Daphnia</taxon>
    </lineage>
</organism>
<protein>
    <submittedName>
        <fullName evidence="2">Uncharacterized protein</fullName>
    </submittedName>
</protein>
<comment type="caution">
    <text evidence="2">The sequence shown here is derived from an EMBL/GenBank/DDBJ whole genome shotgun (WGS) entry which is preliminary data.</text>
</comment>
<evidence type="ECO:0000313" key="3">
    <source>
        <dbReference type="Proteomes" id="UP000076858"/>
    </source>
</evidence>
<keyword evidence="1" id="KW-0812">Transmembrane</keyword>
<sequence>VAVVELVIARDPILQLVGGVARHAEVADLLAILLCVVVVLIPVRAHAHLVRDHGHKNMCEQKSGKTKQKF</sequence>
<accession>A0A162C453</accession>
<gene>
    <name evidence="2" type="ORF">APZ42_002860</name>
</gene>
<proteinExistence type="predicted"/>
<keyword evidence="3" id="KW-1185">Reference proteome</keyword>
<evidence type="ECO:0000313" key="2">
    <source>
        <dbReference type="EMBL" id="KZS00731.1"/>
    </source>
</evidence>
<feature type="transmembrane region" description="Helical" evidence="1">
    <location>
        <begin position="29"/>
        <end position="47"/>
    </location>
</feature>
<reference evidence="2 3" key="1">
    <citation type="submission" date="2016-03" db="EMBL/GenBank/DDBJ databases">
        <title>EvidentialGene: Evidence-directed Construction of Genes on Genomes.</title>
        <authorList>
            <person name="Gilbert D.G."/>
            <person name="Choi J.-H."/>
            <person name="Mockaitis K."/>
            <person name="Colbourne J."/>
            <person name="Pfrender M."/>
        </authorList>
    </citation>
    <scope>NUCLEOTIDE SEQUENCE [LARGE SCALE GENOMIC DNA]</scope>
    <source>
        <strain evidence="2 3">Xinb3</strain>
        <tissue evidence="2">Complete organism</tissue>
    </source>
</reference>
<evidence type="ECO:0000256" key="1">
    <source>
        <dbReference type="SAM" id="Phobius"/>
    </source>
</evidence>
<dbReference type="Proteomes" id="UP000076858">
    <property type="component" value="Unassembled WGS sequence"/>
</dbReference>
<keyword evidence="1" id="KW-0472">Membrane</keyword>